<organism evidence="1">
    <name type="scientific">marine sediment metagenome</name>
    <dbReference type="NCBI Taxonomy" id="412755"/>
    <lineage>
        <taxon>unclassified sequences</taxon>
        <taxon>metagenomes</taxon>
        <taxon>ecological metagenomes</taxon>
    </lineage>
</organism>
<comment type="caution">
    <text evidence="1">The sequence shown here is derived from an EMBL/GenBank/DDBJ whole genome shotgun (WGS) entry which is preliminary data.</text>
</comment>
<dbReference type="AlphaFoldDB" id="X1VIG3"/>
<name>X1VIG3_9ZZZZ</name>
<sequence>RGIPSRGVGLFGGGLSRDVRAIVELWDRLKVDGMLALMPPYIGPPLKTDGDVVYSEWGFGSRIQRYERGEYLEQVVFPLAEAETIADLEAYPWPDPDWYDYDALREIARQCEGRAIGGGYTAPFYYHNMLRTAQQCSPLDSQSEDCDTGQ</sequence>
<feature type="non-terminal residue" evidence="1">
    <location>
        <position position="1"/>
    </location>
</feature>
<reference evidence="1" key="1">
    <citation type="journal article" date="2014" name="Front. Microbiol.">
        <title>High frequency of phylogenetically diverse reductive dehalogenase-homologous genes in deep subseafloor sedimentary metagenomes.</title>
        <authorList>
            <person name="Kawai M."/>
            <person name="Futagami T."/>
            <person name="Toyoda A."/>
            <person name="Takaki Y."/>
            <person name="Nishi S."/>
            <person name="Hori S."/>
            <person name="Arai W."/>
            <person name="Tsubouchi T."/>
            <person name="Morono Y."/>
            <person name="Uchiyama I."/>
            <person name="Ito T."/>
            <person name="Fujiyama A."/>
            <person name="Inagaki F."/>
            <person name="Takami H."/>
        </authorList>
    </citation>
    <scope>NUCLEOTIDE SEQUENCE</scope>
    <source>
        <strain evidence="1">Expedition CK06-06</strain>
    </source>
</reference>
<evidence type="ECO:0000313" key="1">
    <source>
        <dbReference type="EMBL" id="GAJ14881.1"/>
    </source>
</evidence>
<protein>
    <submittedName>
        <fullName evidence="1">Uncharacterized protein</fullName>
    </submittedName>
</protein>
<proteinExistence type="predicted"/>
<dbReference type="EMBL" id="BARW01026045">
    <property type="protein sequence ID" value="GAJ14881.1"/>
    <property type="molecule type" value="Genomic_DNA"/>
</dbReference>
<accession>X1VIG3</accession>
<gene>
    <name evidence="1" type="ORF">S12H4_42540</name>
</gene>